<organism evidence="7">
    <name type="scientific">Desulfomonile tiedjei</name>
    <dbReference type="NCBI Taxonomy" id="2358"/>
    <lineage>
        <taxon>Bacteria</taxon>
        <taxon>Pseudomonadati</taxon>
        <taxon>Thermodesulfobacteriota</taxon>
        <taxon>Desulfomonilia</taxon>
        <taxon>Desulfomonilales</taxon>
        <taxon>Desulfomonilaceae</taxon>
        <taxon>Desulfomonile</taxon>
    </lineage>
</organism>
<feature type="domain" description="Rad50/SbcC-type AAA" evidence="6">
    <location>
        <begin position="22"/>
        <end position="56"/>
    </location>
</feature>
<accession>A0A7C4ARW4</accession>
<dbReference type="InterPro" id="IPR027417">
    <property type="entry name" value="P-loop_NTPase"/>
</dbReference>
<comment type="subcellular location">
    <subcellularLocation>
        <location evidence="1">Cell membrane</location>
        <topology evidence="1">Peripheral membrane protein</topology>
    </subcellularLocation>
</comment>
<dbReference type="PANTHER" id="PTHR42771">
    <property type="entry name" value="IRON(3+)-HYDROXAMATE IMPORT ATP-BINDING PROTEIN FHUC"/>
    <property type="match status" value="1"/>
</dbReference>
<dbReference type="GO" id="GO:0005886">
    <property type="term" value="C:plasma membrane"/>
    <property type="evidence" value="ECO:0007669"/>
    <property type="project" value="UniProtKB-SubCell"/>
</dbReference>
<keyword evidence="2" id="KW-0813">Transport</keyword>
<dbReference type="Pfam" id="PF13476">
    <property type="entry name" value="AAA_23"/>
    <property type="match status" value="1"/>
</dbReference>
<evidence type="ECO:0000256" key="2">
    <source>
        <dbReference type="ARBA" id="ARBA00022448"/>
    </source>
</evidence>
<dbReference type="GO" id="GO:0006811">
    <property type="term" value="P:monoatomic ion transport"/>
    <property type="evidence" value="ECO:0007669"/>
    <property type="project" value="UniProtKB-KW"/>
</dbReference>
<keyword evidence="3" id="KW-1003">Cell membrane</keyword>
<dbReference type="SUPFAM" id="SSF52540">
    <property type="entry name" value="P-loop containing nucleoside triphosphate hydrolases"/>
    <property type="match status" value="1"/>
</dbReference>
<protein>
    <submittedName>
        <fullName evidence="7">AAA family ATPase</fullName>
    </submittedName>
</protein>
<keyword evidence="5" id="KW-0472">Membrane</keyword>
<evidence type="ECO:0000259" key="6">
    <source>
        <dbReference type="Pfam" id="PF13476"/>
    </source>
</evidence>
<name>A0A7C4ARW4_9BACT</name>
<dbReference type="GO" id="GO:0016887">
    <property type="term" value="F:ATP hydrolysis activity"/>
    <property type="evidence" value="ECO:0007669"/>
    <property type="project" value="InterPro"/>
</dbReference>
<comment type="caution">
    <text evidence="7">The sequence shown here is derived from an EMBL/GenBank/DDBJ whole genome shotgun (WGS) entry which is preliminary data.</text>
</comment>
<dbReference type="InterPro" id="IPR038729">
    <property type="entry name" value="Rad50/SbcC_AAA"/>
</dbReference>
<proteinExistence type="predicted"/>
<dbReference type="EMBL" id="DTGT01000192">
    <property type="protein sequence ID" value="HGH60882.1"/>
    <property type="molecule type" value="Genomic_DNA"/>
</dbReference>
<dbReference type="AlphaFoldDB" id="A0A7C4ARW4"/>
<dbReference type="InterPro" id="IPR051535">
    <property type="entry name" value="Siderophore_ABC-ATPase"/>
</dbReference>
<sequence length="239" mass="27368">MYLTAVSIHADRFPRTDVYPFNVRILSETREIAFQRPATLFTGANGTGKSALLDAMARKCGLLPWGGGKMHTSHQNPYETQLARFITLHFNSWRPYGFYFRAEAFFNFASSLDDIITDDPGRERYFGGKSLNTLSHGESFLAFFQSYCFQLDGLYLLDEPEAALSPENQVEFVKILQKNMTNGHKQYIIATLSPIILACPDAQILSFDHETISPISYQESAPYRFYKDFFRKPQDFFSL</sequence>
<evidence type="ECO:0000256" key="3">
    <source>
        <dbReference type="ARBA" id="ARBA00022475"/>
    </source>
</evidence>
<reference evidence="7" key="1">
    <citation type="journal article" date="2020" name="mSystems">
        <title>Genome- and Community-Level Interaction Insights into Carbon Utilization and Element Cycling Functions of Hydrothermarchaeota in Hydrothermal Sediment.</title>
        <authorList>
            <person name="Zhou Z."/>
            <person name="Liu Y."/>
            <person name="Xu W."/>
            <person name="Pan J."/>
            <person name="Luo Z.H."/>
            <person name="Li M."/>
        </authorList>
    </citation>
    <scope>NUCLEOTIDE SEQUENCE [LARGE SCALE GENOMIC DNA]</scope>
    <source>
        <strain evidence="7">SpSt-769</strain>
    </source>
</reference>
<dbReference type="PANTHER" id="PTHR42771:SF2">
    <property type="entry name" value="IRON(3+)-HYDROXAMATE IMPORT ATP-BINDING PROTEIN FHUC"/>
    <property type="match status" value="1"/>
</dbReference>
<evidence type="ECO:0000256" key="5">
    <source>
        <dbReference type="ARBA" id="ARBA00023136"/>
    </source>
</evidence>
<keyword evidence="4" id="KW-0406">Ion transport</keyword>
<evidence type="ECO:0000256" key="1">
    <source>
        <dbReference type="ARBA" id="ARBA00004202"/>
    </source>
</evidence>
<dbReference type="Gene3D" id="3.40.50.300">
    <property type="entry name" value="P-loop containing nucleotide triphosphate hydrolases"/>
    <property type="match status" value="2"/>
</dbReference>
<evidence type="ECO:0000256" key="4">
    <source>
        <dbReference type="ARBA" id="ARBA00023065"/>
    </source>
</evidence>
<dbReference type="GO" id="GO:0006302">
    <property type="term" value="P:double-strand break repair"/>
    <property type="evidence" value="ECO:0007669"/>
    <property type="project" value="InterPro"/>
</dbReference>
<evidence type="ECO:0000313" key="7">
    <source>
        <dbReference type="EMBL" id="HGH60882.1"/>
    </source>
</evidence>
<gene>
    <name evidence="7" type="ORF">ENV54_06250</name>
</gene>